<comment type="pathway">
    <text evidence="1">Cofactor biosynthesis; NAD(+) biosynthesis.</text>
</comment>
<name>M0PC85_9EURY</name>
<dbReference type="GO" id="GO:0004359">
    <property type="term" value="F:glutaminase activity"/>
    <property type="evidence" value="ECO:0007669"/>
    <property type="project" value="InterPro"/>
</dbReference>
<dbReference type="STRING" id="1230454.C461_07019"/>
<dbReference type="PANTHER" id="PTHR23090:SF9">
    <property type="entry name" value="GLUTAMINE-DEPENDENT NAD(+) SYNTHETASE"/>
    <property type="match status" value="1"/>
</dbReference>
<dbReference type="GO" id="GO:0005524">
    <property type="term" value="F:ATP binding"/>
    <property type="evidence" value="ECO:0007669"/>
    <property type="project" value="UniProtKB-KW"/>
</dbReference>
<dbReference type="CDD" id="cd00553">
    <property type="entry name" value="NAD_synthase"/>
    <property type="match status" value="1"/>
</dbReference>
<dbReference type="GO" id="GO:0003952">
    <property type="term" value="F:NAD+ synthase (glutamine-hydrolyzing) activity"/>
    <property type="evidence" value="ECO:0007669"/>
    <property type="project" value="InterPro"/>
</dbReference>
<evidence type="ECO:0000313" key="11">
    <source>
        <dbReference type="Proteomes" id="UP000011575"/>
    </source>
</evidence>
<feature type="compositionally biased region" description="Low complexity" evidence="8">
    <location>
        <begin position="333"/>
        <end position="349"/>
    </location>
</feature>
<dbReference type="PATRIC" id="fig|1230454.4.peg.1419"/>
<dbReference type="OrthoDB" id="39312at2157"/>
<comment type="catalytic activity">
    <reaction evidence="7">
        <text>deamido-NAD(+) + NH4(+) + ATP = AMP + diphosphate + NAD(+) + H(+)</text>
        <dbReference type="Rhea" id="RHEA:21188"/>
        <dbReference type="ChEBI" id="CHEBI:15378"/>
        <dbReference type="ChEBI" id="CHEBI:28938"/>
        <dbReference type="ChEBI" id="CHEBI:30616"/>
        <dbReference type="ChEBI" id="CHEBI:33019"/>
        <dbReference type="ChEBI" id="CHEBI:57540"/>
        <dbReference type="ChEBI" id="CHEBI:58437"/>
        <dbReference type="ChEBI" id="CHEBI:456215"/>
        <dbReference type="EC" id="6.3.1.5"/>
    </reaction>
</comment>
<evidence type="ECO:0000256" key="2">
    <source>
        <dbReference type="ARBA" id="ARBA00022598"/>
    </source>
</evidence>
<evidence type="ECO:0000256" key="8">
    <source>
        <dbReference type="SAM" id="MobiDB-lite"/>
    </source>
</evidence>
<feature type="region of interest" description="Disordered" evidence="8">
    <location>
        <begin position="1"/>
        <end position="43"/>
    </location>
</feature>
<proteinExistence type="inferred from homology"/>
<organism evidence="10 11">
    <name type="scientific">Halorubrum aidingense JCM 13560</name>
    <dbReference type="NCBI Taxonomy" id="1230454"/>
    <lineage>
        <taxon>Archaea</taxon>
        <taxon>Methanobacteriati</taxon>
        <taxon>Methanobacteriota</taxon>
        <taxon>Stenosarchaea group</taxon>
        <taxon>Halobacteria</taxon>
        <taxon>Halobacteriales</taxon>
        <taxon>Haloferacaceae</taxon>
        <taxon>Halorubrum</taxon>
    </lineage>
</organism>
<dbReference type="SUPFAM" id="SSF52402">
    <property type="entry name" value="Adenine nucleotide alpha hydrolases-like"/>
    <property type="match status" value="1"/>
</dbReference>
<dbReference type="EC" id="6.3.1.5" evidence="7"/>
<dbReference type="InterPro" id="IPR022310">
    <property type="entry name" value="NAD/GMP_synthase"/>
</dbReference>
<feature type="domain" description="NAD/GMP synthase" evidence="9">
    <location>
        <begin position="59"/>
        <end position="273"/>
    </location>
</feature>
<evidence type="ECO:0000256" key="3">
    <source>
        <dbReference type="ARBA" id="ARBA00022741"/>
    </source>
</evidence>
<dbReference type="GO" id="GO:0005737">
    <property type="term" value="C:cytoplasm"/>
    <property type="evidence" value="ECO:0007669"/>
    <property type="project" value="InterPro"/>
</dbReference>
<dbReference type="InterPro" id="IPR003694">
    <property type="entry name" value="NAD_synthase"/>
</dbReference>
<accession>M0PC85</accession>
<keyword evidence="2 6" id="KW-0436">Ligase</keyword>
<keyword evidence="5 6" id="KW-0520">NAD</keyword>
<dbReference type="PANTHER" id="PTHR23090">
    <property type="entry name" value="NH 3 /GLUTAMINE-DEPENDENT NAD + SYNTHETASE"/>
    <property type="match status" value="1"/>
</dbReference>
<evidence type="ECO:0000259" key="9">
    <source>
        <dbReference type="Pfam" id="PF02540"/>
    </source>
</evidence>
<dbReference type="NCBIfam" id="TIGR00552">
    <property type="entry name" value="nadE"/>
    <property type="match status" value="1"/>
</dbReference>
<evidence type="ECO:0000256" key="7">
    <source>
        <dbReference type="RuleBase" id="RU003812"/>
    </source>
</evidence>
<dbReference type="GO" id="GO:0009435">
    <property type="term" value="P:NAD+ biosynthetic process"/>
    <property type="evidence" value="ECO:0007669"/>
    <property type="project" value="UniProtKB-UniPathway"/>
</dbReference>
<evidence type="ECO:0000256" key="4">
    <source>
        <dbReference type="ARBA" id="ARBA00022840"/>
    </source>
</evidence>
<evidence type="ECO:0000256" key="5">
    <source>
        <dbReference type="ARBA" id="ARBA00023027"/>
    </source>
</evidence>
<dbReference type="Proteomes" id="UP000011575">
    <property type="component" value="Unassembled WGS sequence"/>
</dbReference>
<dbReference type="Gene3D" id="3.40.50.620">
    <property type="entry name" value="HUPs"/>
    <property type="match status" value="1"/>
</dbReference>
<evidence type="ECO:0000256" key="6">
    <source>
        <dbReference type="RuleBase" id="RU003811"/>
    </source>
</evidence>
<keyword evidence="3 6" id="KW-0547">Nucleotide-binding</keyword>
<protein>
    <recommendedName>
        <fullName evidence="7">NH(3)-dependent NAD(+) synthetase</fullName>
        <ecNumber evidence="7">6.3.1.5</ecNumber>
    </recommendedName>
</protein>
<sequence>MNDPKGTAFDPETAKARSAAPPDTTSGGDPGRDGPDDDGSTAAGVASCFKARDPAAERERIRSFIEREAAAAGADGVVVNMSGGLDSTVTAALAVEALGADRVYGLILPCNKIGAPHARDAEALADALGIEHDTVHLQPLFAQFGAVAPDRFDLHDEPIRSGNAVARLRMAMAYLAANAANRLVCGTTNRSERLLGYYTKHGDGAADLLPLGHLYKTDVRALAAELDVPAFVVEKPPTAGFLPGQRDVDDLGAPYEVIDPVLQLGVDRGLDAAAIVDRIAAASDGVGDEKRDEDRDEDRDEGSLGVPTVDAVTRLLDRHRESAHKRLPPPTPTSTVTPTVPPTTDSRDR</sequence>
<dbReference type="RefSeq" id="WP_007999857.1">
    <property type="nucleotide sequence ID" value="NZ_AOJI01000022.1"/>
</dbReference>
<dbReference type="Pfam" id="PF02540">
    <property type="entry name" value="NAD_synthase"/>
    <property type="match status" value="1"/>
</dbReference>
<dbReference type="GO" id="GO:0008795">
    <property type="term" value="F:NAD+ synthase activity"/>
    <property type="evidence" value="ECO:0007669"/>
    <property type="project" value="UniProtKB-EC"/>
</dbReference>
<keyword evidence="4 6" id="KW-0067">ATP-binding</keyword>
<dbReference type="UniPathway" id="UPA00253">
    <property type="reaction ID" value="UER00333"/>
</dbReference>
<reference evidence="10 11" key="1">
    <citation type="journal article" date="2014" name="PLoS Genet.">
        <title>Phylogenetically driven sequencing of extremely halophilic archaea reveals strategies for static and dynamic osmo-response.</title>
        <authorList>
            <person name="Becker E.A."/>
            <person name="Seitzer P.M."/>
            <person name="Tritt A."/>
            <person name="Larsen D."/>
            <person name="Krusor M."/>
            <person name="Yao A.I."/>
            <person name="Wu D."/>
            <person name="Madern D."/>
            <person name="Eisen J.A."/>
            <person name="Darling A.E."/>
            <person name="Facciotti M.T."/>
        </authorList>
    </citation>
    <scope>NUCLEOTIDE SEQUENCE [LARGE SCALE GENOMIC DNA]</scope>
    <source>
        <strain evidence="10 11">JCM 13560</strain>
    </source>
</reference>
<dbReference type="EMBL" id="AOJI01000022">
    <property type="protein sequence ID" value="EMA67458.1"/>
    <property type="molecule type" value="Genomic_DNA"/>
</dbReference>
<feature type="region of interest" description="Disordered" evidence="8">
    <location>
        <begin position="283"/>
        <end position="349"/>
    </location>
</feature>
<gene>
    <name evidence="10" type="ORF">C461_07019</name>
</gene>
<evidence type="ECO:0000313" key="10">
    <source>
        <dbReference type="EMBL" id="EMA67458.1"/>
    </source>
</evidence>
<dbReference type="AlphaFoldDB" id="M0PC85"/>
<comment type="similarity">
    <text evidence="6">Belongs to the NAD synthetase family.</text>
</comment>
<dbReference type="InterPro" id="IPR014729">
    <property type="entry name" value="Rossmann-like_a/b/a_fold"/>
</dbReference>
<keyword evidence="11" id="KW-1185">Reference proteome</keyword>
<comment type="caution">
    <text evidence="10">The sequence shown here is derived from an EMBL/GenBank/DDBJ whole genome shotgun (WGS) entry which is preliminary data.</text>
</comment>
<evidence type="ECO:0000256" key="1">
    <source>
        <dbReference type="ARBA" id="ARBA00004790"/>
    </source>
</evidence>